<gene>
    <name evidence="10" type="ORF">SCHCODRAFT_106548</name>
</gene>
<feature type="region of interest" description="Disordered" evidence="8">
    <location>
        <begin position="1"/>
        <end position="41"/>
    </location>
</feature>
<keyword evidence="4" id="KW-0238">DNA-binding</keyword>
<keyword evidence="5" id="KW-0413">Isomerase</keyword>
<dbReference type="InterPro" id="IPR011545">
    <property type="entry name" value="DEAD/DEAH_box_helicase_dom"/>
</dbReference>
<dbReference type="SUPFAM" id="SSF52540">
    <property type="entry name" value="P-loop containing nucleoside triphosphate hydrolases"/>
    <property type="match status" value="1"/>
</dbReference>
<dbReference type="Pfam" id="PF00271">
    <property type="entry name" value="Helicase_C"/>
    <property type="match status" value="1"/>
</dbReference>
<dbReference type="InterPro" id="IPR014001">
    <property type="entry name" value="Helicase_ATP-bd"/>
</dbReference>
<dbReference type="SMART" id="SM00487">
    <property type="entry name" value="DEXDc"/>
    <property type="match status" value="1"/>
</dbReference>
<dbReference type="SMART" id="SM00490">
    <property type="entry name" value="HELICc"/>
    <property type="match status" value="1"/>
</dbReference>
<organism evidence="11">
    <name type="scientific">Schizophyllum commune (strain H4-8 / FGSC 9210)</name>
    <name type="common">Split gill fungus</name>
    <dbReference type="NCBI Taxonomy" id="578458"/>
    <lineage>
        <taxon>Eukaryota</taxon>
        <taxon>Fungi</taxon>
        <taxon>Dikarya</taxon>
        <taxon>Basidiomycota</taxon>
        <taxon>Agaricomycotina</taxon>
        <taxon>Agaricomycetes</taxon>
        <taxon>Agaricomycetidae</taxon>
        <taxon>Agaricales</taxon>
        <taxon>Schizophyllaceae</taxon>
        <taxon>Schizophyllum</taxon>
    </lineage>
</organism>
<evidence type="ECO:0000256" key="8">
    <source>
        <dbReference type="SAM" id="MobiDB-lite"/>
    </source>
</evidence>
<sequence>MPPKRAAQKQHTKPGKPRKRRNTRVTSQYSDRPTRSPLTAEDLQHLRERMVEQLKGREPRFFQFRLAQAQEEGQDAVCQAATGQGKTGAAAAPFALERNATKTTLMISPLIVLQNEMVKTFQDEFGLPAVAISSAVDLTDGLFREIVAGKFRIVLLSPEMLLSHRFIERVLRKPAFRSRVYSIFVDEAHCISHWGADFRKEYSRIGTVRPLLPPDVPVIAVSATLTRRVTRSIVDTLQLNRSKERRYLHLNMGNDRRNVSLIVRPILNAMNSYTDLDFVIPEKLSSAMDIPKTWIYVDSIKTGNEIVHHLQQLVPEPLREVIRPFNAILSQEYREEAMKMFKSGSVRVLVCTDAAGMGCNVPDIHFMQRAGRAARALESGYAIMLVEPAAYTVFLDAEVGRDKAPSGRVRGKQASKSHLSKKEQTAYARAHGRYRGARSGIADDFPPMSKWQPSVIEEDDETEGVYHFVQSRRCRREILCEVFDDKKADVPCCDVCDKSLLSLVRPGKNKKDAPRPRLAFEKEGSHALWILLDDWRDAFVRADVSWQAMGPECVLSNDIMDRISRLKHDKFSQHLRKLLESEWFLWKDNGERLIDHILSSFPHPATAGASATPQREASAGGSPPQEPTIASEAFNGARGSSGRTNEVEDSMAGRIVSQASQAVRASAPLTSTPAPGTSEGEQHRRPPSMTPTPNSARITSSLLRPSPSTLCATTPTPVNQPHRHATHPSNTPIPTQASRALAALARQNPNPTPPQHQPPSGLSSRLTTPWAPRPHSWNAGPPPQSLAADGLSRPSLQTPHQVEGPRMAHHSYSSSARPSPTPYQHASYRTPHYLQQTAPTTPFAQSVHGTRAASSSSAIGPAASWMPPQSSTTQSTPVGPPISRPLYRQQEYVPDAFEALRGDLMRLTAPCSAIMRGGSCRVGRVTSPALLLVVHRYEDGTVRPAGVLRKAEVILFY</sequence>
<evidence type="ECO:0000256" key="2">
    <source>
        <dbReference type="ARBA" id="ARBA00022741"/>
    </source>
</evidence>
<evidence type="ECO:0000256" key="5">
    <source>
        <dbReference type="ARBA" id="ARBA00023235"/>
    </source>
</evidence>
<evidence type="ECO:0000256" key="3">
    <source>
        <dbReference type="ARBA" id="ARBA00022840"/>
    </source>
</evidence>
<evidence type="ECO:0000313" key="10">
    <source>
        <dbReference type="EMBL" id="EFI99336.1"/>
    </source>
</evidence>
<feature type="compositionally biased region" description="Polar residues" evidence="8">
    <location>
        <begin position="867"/>
        <end position="877"/>
    </location>
</feature>
<dbReference type="Gene3D" id="3.40.50.300">
    <property type="entry name" value="P-loop containing nucleotide triphosphate hydrolases"/>
    <property type="match status" value="2"/>
</dbReference>
<reference evidence="10 11" key="1">
    <citation type="journal article" date="2010" name="Nat. Biotechnol.">
        <title>Genome sequence of the model mushroom Schizophyllum commune.</title>
        <authorList>
            <person name="Ohm R.A."/>
            <person name="de Jong J.F."/>
            <person name="Lugones L.G."/>
            <person name="Aerts A."/>
            <person name="Kothe E."/>
            <person name="Stajich J.E."/>
            <person name="de Vries R.P."/>
            <person name="Record E."/>
            <person name="Levasseur A."/>
            <person name="Baker S.E."/>
            <person name="Bartholomew K.A."/>
            <person name="Coutinho P.M."/>
            <person name="Erdmann S."/>
            <person name="Fowler T.J."/>
            <person name="Gathman A.C."/>
            <person name="Lombard V."/>
            <person name="Henrissat B."/>
            <person name="Knabe N."/>
            <person name="Kuees U."/>
            <person name="Lilly W.W."/>
            <person name="Lindquist E."/>
            <person name="Lucas S."/>
            <person name="Magnuson J.K."/>
            <person name="Piumi F."/>
            <person name="Raudaskoski M."/>
            <person name="Salamov A."/>
            <person name="Schmutz J."/>
            <person name="Schwarze F.W.M.R."/>
            <person name="vanKuyk P.A."/>
            <person name="Horton J.S."/>
            <person name="Grigoriev I.V."/>
            <person name="Woesten H.A.B."/>
        </authorList>
    </citation>
    <scope>NUCLEOTIDE SEQUENCE [LARGE SCALE GENOMIC DNA]</scope>
    <source>
        <strain evidence="11">H4-8 / FGSC 9210</strain>
    </source>
</reference>
<feature type="region of interest" description="Disordered" evidence="8">
    <location>
        <begin position="844"/>
        <end position="884"/>
    </location>
</feature>
<dbReference type="PROSITE" id="PS51192">
    <property type="entry name" value="HELICASE_ATP_BIND_1"/>
    <property type="match status" value="1"/>
</dbReference>
<dbReference type="GO" id="GO:0043138">
    <property type="term" value="F:3'-5' DNA helicase activity"/>
    <property type="evidence" value="ECO:0007669"/>
    <property type="project" value="UniProtKB-EC"/>
</dbReference>
<feature type="domain" description="Helicase ATP-binding" evidence="9">
    <location>
        <begin position="67"/>
        <end position="243"/>
    </location>
</feature>
<dbReference type="PANTHER" id="PTHR13710:SF105">
    <property type="entry name" value="ATP-DEPENDENT DNA HELICASE Q1"/>
    <property type="match status" value="1"/>
</dbReference>
<keyword evidence="3" id="KW-0067">ATP-binding</keyword>
<feature type="region of interest" description="Disordered" evidence="8">
    <location>
        <begin position="604"/>
        <end position="646"/>
    </location>
</feature>
<evidence type="ECO:0000256" key="6">
    <source>
        <dbReference type="ARBA" id="ARBA00034617"/>
    </source>
</evidence>
<dbReference type="GO" id="GO:0005694">
    <property type="term" value="C:chromosome"/>
    <property type="evidence" value="ECO:0007669"/>
    <property type="project" value="TreeGrafter"/>
</dbReference>
<dbReference type="InterPro" id="IPR027417">
    <property type="entry name" value="P-loop_NTPase"/>
</dbReference>
<accession>D8PYY3</accession>
<dbReference type="InterPro" id="IPR001650">
    <property type="entry name" value="Helicase_C-like"/>
</dbReference>
<dbReference type="AlphaFoldDB" id="D8PYY3"/>
<dbReference type="Pfam" id="PF00270">
    <property type="entry name" value="DEAD"/>
    <property type="match status" value="1"/>
</dbReference>
<name>D8PYY3_SCHCM</name>
<dbReference type="PANTHER" id="PTHR13710">
    <property type="entry name" value="DNA HELICASE RECQ FAMILY MEMBER"/>
    <property type="match status" value="1"/>
</dbReference>
<dbReference type="EC" id="5.6.2.4" evidence="7"/>
<dbReference type="KEGG" id="scm:SCHCO_02490823"/>
<dbReference type="GeneID" id="9586241"/>
<dbReference type="STRING" id="578458.D8PYY3"/>
<feature type="compositionally biased region" description="Basic residues" evidence="8">
    <location>
        <begin position="1"/>
        <end position="23"/>
    </location>
</feature>
<dbReference type="GO" id="GO:0005737">
    <property type="term" value="C:cytoplasm"/>
    <property type="evidence" value="ECO:0007669"/>
    <property type="project" value="TreeGrafter"/>
</dbReference>
<dbReference type="GO" id="GO:0005524">
    <property type="term" value="F:ATP binding"/>
    <property type="evidence" value="ECO:0007669"/>
    <property type="project" value="UniProtKB-KW"/>
</dbReference>
<dbReference type="Proteomes" id="UP000007431">
    <property type="component" value="Unassembled WGS sequence"/>
</dbReference>
<dbReference type="GO" id="GO:0003677">
    <property type="term" value="F:DNA binding"/>
    <property type="evidence" value="ECO:0007669"/>
    <property type="project" value="UniProtKB-KW"/>
</dbReference>
<keyword evidence="2" id="KW-0547">Nucleotide-binding</keyword>
<feature type="compositionally biased region" description="Low complexity" evidence="8">
    <location>
        <begin position="699"/>
        <end position="710"/>
    </location>
</feature>
<dbReference type="GO" id="GO:0000724">
    <property type="term" value="P:double-strand break repair via homologous recombination"/>
    <property type="evidence" value="ECO:0007669"/>
    <property type="project" value="TreeGrafter"/>
</dbReference>
<keyword evidence="11" id="KW-1185">Reference proteome</keyword>
<dbReference type="VEuPathDB" id="FungiDB:SCHCODRAFT_02490823"/>
<proteinExistence type="inferred from homology"/>
<feature type="region of interest" description="Disordered" evidence="8">
    <location>
        <begin position="659"/>
        <end position="734"/>
    </location>
</feature>
<feature type="compositionally biased region" description="Polar residues" evidence="8">
    <location>
        <begin position="811"/>
        <end position="824"/>
    </location>
</feature>
<feature type="region of interest" description="Disordered" evidence="8">
    <location>
        <begin position="746"/>
        <end position="826"/>
    </location>
</feature>
<feature type="compositionally biased region" description="Low complexity" evidence="8">
    <location>
        <begin position="852"/>
        <end position="864"/>
    </location>
</feature>
<dbReference type="InParanoid" id="D8PYY3"/>
<evidence type="ECO:0000256" key="1">
    <source>
        <dbReference type="ARBA" id="ARBA00005446"/>
    </source>
</evidence>
<dbReference type="EMBL" id="GL377304">
    <property type="protein sequence ID" value="EFI99336.1"/>
    <property type="molecule type" value="Genomic_DNA"/>
</dbReference>
<evidence type="ECO:0000256" key="7">
    <source>
        <dbReference type="ARBA" id="ARBA00034808"/>
    </source>
</evidence>
<dbReference type="GO" id="GO:0009378">
    <property type="term" value="F:four-way junction helicase activity"/>
    <property type="evidence" value="ECO:0007669"/>
    <property type="project" value="TreeGrafter"/>
</dbReference>
<dbReference type="eggNOG" id="KOG0351">
    <property type="taxonomic scope" value="Eukaryota"/>
</dbReference>
<feature type="non-terminal residue" evidence="10">
    <location>
        <position position="957"/>
    </location>
</feature>
<dbReference type="OrthoDB" id="10261556at2759"/>
<protein>
    <recommendedName>
        <fullName evidence="7">DNA 3'-5' helicase</fullName>
        <ecNumber evidence="7">5.6.2.4</ecNumber>
    </recommendedName>
</protein>
<dbReference type="HOGENOM" id="CLU_001103_19_4_1"/>
<comment type="catalytic activity">
    <reaction evidence="6">
        <text>Couples ATP hydrolysis with the unwinding of duplex DNA by translocating in the 3'-5' direction.</text>
        <dbReference type="EC" id="5.6.2.4"/>
    </reaction>
</comment>
<comment type="similarity">
    <text evidence="1">Belongs to the helicase family. RecQ subfamily.</text>
</comment>
<evidence type="ECO:0000313" key="11">
    <source>
        <dbReference type="Proteomes" id="UP000007431"/>
    </source>
</evidence>
<evidence type="ECO:0000256" key="4">
    <source>
        <dbReference type="ARBA" id="ARBA00023125"/>
    </source>
</evidence>
<evidence type="ECO:0000259" key="9">
    <source>
        <dbReference type="PROSITE" id="PS51192"/>
    </source>
</evidence>